<comment type="caution">
    <text evidence="2">The sequence shown here is derived from an EMBL/GenBank/DDBJ whole genome shotgun (WGS) entry which is preliminary data.</text>
</comment>
<gene>
    <name evidence="2" type="ORF">GCM10017586_25200</name>
</gene>
<sequence length="214" mass="23972">MVSYADLTDPRAVEAALEEFDRLGRWTFLEKYGFGEARDYFLVTDTGRYDSKAIFAAAYEAQHGVPVSNSDISGGKNGAAKRLQELGFVVEGLDDERGRRTFTTFDAALREFRIPMENLPRIREHLARFEFREAYIPRSGSYIAMVPAGGGLVHYVNRGSIYFRHEDGRGELIELPINQLGRSGFSRNAAARKPAEVCTECWLELPASGVCPNH</sequence>
<proteinExistence type="predicted"/>
<accession>A0A9W6M4I9</accession>
<dbReference type="RefSeq" id="WP_210007023.1">
    <property type="nucleotide sequence ID" value="NZ_BSEO01000014.1"/>
</dbReference>
<protein>
    <recommendedName>
        <fullName evidence="1">ScoMcrA-like N-terminal head domain-containing protein</fullName>
    </recommendedName>
</protein>
<dbReference type="AlphaFoldDB" id="A0A9W6M4I9"/>
<dbReference type="Pfam" id="PF26345">
    <property type="entry name" value="ScoMcrA_N"/>
    <property type="match status" value="1"/>
</dbReference>
<evidence type="ECO:0000313" key="3">
    <source>
        <dbReference type="Proteomes" id="UP001142317"/>
    </source>
</evidence>
<dbReference type="InterPro" id="IPR058807">
    <property type="entry name" value="ScoMcrA_N"/>
</dbReference>
<keyword evidence="3" id="KW-1185">Reference proteome</keyword>
<reference evidence="2" key="1">
    <citation type="journal article" date="2014" name="Int. J. Syst. Evol. Microbiol.">
        <title>Complete genome sequence of Corynebacterium casei LMG S-19264T (=DSM 44701T), isolated from a smear-ripened cheese.</title>
        <authorList>
            <consortium name="US DOE Joint Genome Institute (JGI-PGF)"/>
            <person name="Walter F."/>
            <person name="Albersmeier A."/>
            <person name="Kalinowski J."/>
            <person name="Ruckert C."/>
        </authorList>
    </citation>
    <scope>NUCLEOTIDE SEQUENCE</scope>
    <source>
        <strain evidence="2">VKM Ac-1447</strain>
    </source>
</reference>
<evidence type="ECO:0000313" key="2">
    <source>
        <dbReference type="EMBL" id="GLJ80837.1"/>
    </source>
</evidence>
<evidence type="ECO:0000259" key="1">
    <source>
        <dbReference type="Pfam" id="PF26345"/>
    </source>
</evidence>
<dbReference type="Proteomes" id="UP001142317">
    <property type="component" value="Unassembled WGS sequence"/>
</dbReference>
<dbReference type="EMBL" id="BSEO01000014">
    <property type="protein sequence ID" value="GLJ80837.1"/>
    <property type="molecule type" value="Genomic_DNA"/>
</dbReference>
<reference evidence="2" key="2">
    <citation type="submission" date="2023-01" db="EMBL/GenBank/DDBJ databases">
        <authorList>
            <person name="Sun Q."/>
            <person name="Evtushenko L."/>
        </authorList>
    </citation>
    <scope>NUCLEOTIDE SEQUENCE</scope>
    <source>
        <strain evidence="2">VKM Ac-1447</strain>
    </source>
</reference>
<feature type="domain" description="ScoMcrA-like N-terminal head" evidence="1">
    <location>
        <begin position="7"/>
        <end position="91"/>
    </location>
</feature>
<organism evidence="2 3">
    <name type="scientific">Microbacterium imperiale</name>
    <dbReference type="NCBI Taxonomy" id="33884"/>
    <lineage>
        <taxon>Bacteria</taxon>
        <taxon>Bacillati</taxon>
        <taxon>Actinomycetota</taxon>
        <taxon>Actinomycetes</taxon>
        <taxon>Micrococcales</taxon>
        <taxon>Microbacteriaceae</taxon>
        <taxon>Microbacterium</taxon>
    </lineage>
</organism>
<name>A0A9W6M4I9_9MICO</name>